<dbReference type="EMBL" id="CP094984">
    <property type="protein sequence ID" value="UON93470.1"/>
    <property type="molecule type" value="Genomic_DNA"/>
</dbReference>
<dbReference type="EMBL" id="JAJFZT010000001">
    <property type="protein sequence ID" value="MCC3271701.1"/>
    <property type="molecule type" value="Genomic_DNA"/>
</dbReference>
<dbReference type="Proteomes" id="UP000829758">
    <property type="component" value="Chromosome"/>
</dbReference>
<reference evidence="1" key="1">
    <citation type="submission" date="2021-10" db="EMBL/GenBank/DDBJ databases">
        <title>Novel species in genus Arthrobacter.</title>
        <authorList>
            <person name="Liu Y."/>
        </authorList>
    </citation>
    <scope>NUCLEOTIDE SEQUENCE</scope>
    <source>
        <strain evidence="3">zg-Y462</strain>
        <strain evidence="1">Zg-Y462</strain>
    </source>
</reference>
<dbReference type="Pfam" id="PF15428">
    <property type="entry name" value="Imm26"/>
    <property type="match status" value="1"/>
</dbReference>
<dbReference type="RefSeq" id="WP_227927915.1">
    <property type="nucleotide sequence ID" value="NZ_CP094984.1"/>
</dbReference>
<keyword evidence="3" id="KW-1185">Reference proteome</keyword>
<gene>
    <name evidence="1" type="ORF">LJ755_03000</name>
    <name evidence="2" type="ORF">MUK71_07690</name>
</gene>
<organism evidence="1 4">
    <name type="scientific">Arthrobacter zhangbolii</name>
    <dbReference type="NCBI Taxonomy" id="2886936"/>
    <lineage>
        <taxon>Bacteria</taxon>
        <taxon>Bacillati</taxon>
        <taxon>Actinomycetota</taxon>
        <taxon>Actinomycetes</taxon>
        <taxon>Micrococcales</taxon>
        <taxon>Micrococcaceae</taxon>
        <taxon>Arthrobacter</taxon>
    </lineage>
</organism>
<evidence type="ECO:0000313" key="3">
    <source>
        <dbReference type="Proteomes" id="UP000829758"/>
    </source>
</evidence>
<protein>
    <submittedName>
        <fullName evidence="1">Immunity 26/phosphotriesterase HocA family protein</fullName>
    </submittedName>
</protein>
<dbReference type="AlphaFoldDB" id="A0A9X1M5N9"/>
<proteinExistence type="predicted"/>
<evidence type="ECO:0000313" key="4">
    <source>
        <dbReference type="Proteomes" id="UP001155145"/>
    </source>
</evidence>
<evidence type="ECO:0000313" key="2">
    <source>
        <dbReference type="EMBL" id="UON93470.1"/>
    </source>
</evidence>
<sequence length="173" mass="19134">MGNRQRAATPRDGDIFTIPLGDGRVSVGQVISSFHSAYYIVVRDFAVRVDELPLRLPEALGAEPVLAGLTFDALIGHGHWKVVDNGPVDGKKYLPAYKTGTAEMGNCMIEDFKGEVWRPATAVEAEIIPFRENTAPIRFEKAMKAHMGLEPWDDSYERIRVGDVVTSADIFGW</sequence>
<dbReference type="InterPro" id="IPR029278">
    <property type="entry name" value="Imm26"/>
</dbReference>
<name>A0A9X1M5N9_9MICC</name>
<evidence type="ECO:0000313" key="1">
    <source>
        <dbReference type="EMBL" id="MCC3271701.1"/>
    </source>
</evidence>
<accession>A0A9X1M5N9</accession>
<dbReference type="Proteomes" id="UP001155145">
    <property type="component" value="Unassembled WGS sequence"/>
</dbReference>